<dbReference type="GO" id="GO:0008360">
    <property type="term" value="P:regulation of cell shape"/>
    <property type="evidence" value="ECO:0007669"/>
    <property type="project" value="UniProtKB-KW"/>
</dbReference>
<proteinExistence type="inferred from homology"/>
<keyword evidence="2 8" id="KW-0808">Transferase</keyword>
<comment type="caution">
    <text evidence="8">The sequence shown here is derived from an EMBL/GenBank/DDBJ whole genome shotgun (WGS) entry which is preliminary data.</text>
</comment>
<dbReference type="InterPro" id="IPR003447">
    <property type="entry name" value="FEMABX"/>
</dbReference>
<dbReference type="Pfam" id="PF13480">
    <property type="entry name" value="Acetyltransf_6"/>
    <property type="match status" value="1"/>
</dbReference>
<keyword evidence="6" id="KW-0961">Cell wall biogenesis/degradation</keyword>
<dbReference type="Proteomes" id="UP000054686">
    <property type="component" value="Unassembled WGS sequence"/>
</dbReference>
<evidence type="ECO:0000256" key="3">
    <source>
        <dbReference type="ARBA" id="ARBA00022960"/>
    </source>
</evidence>
<dbReference type="PANTHER" id="PTHR36174:SF1">
    <property type="entry name" value="LIPID II:GLYCINE GLYCYLTRANSFERASE"/>
    <property type="match status" value="1"/>
</dbReference>
<dbReference type="EMBL" id="LLVT01000003">
    <property type="protein sequence ID" value="KSW10512.1"/>
    <property type="molecule type" value="Genomic_DNA"/>
</dbReference>
<dbReference type="PANTHER" id="PTHR36174">
    <property type="entry name" value="LIPID II:GLYCINE GLYCYLTRANSFERASE"/>
    <property type="match status" value="1"/>
</dbReference>
<dbReference type="InterPro" id="IPR038740">
    <property type="entry name" value="BioF2-like_GNAT_dom"/>
</dbReference>
<dbReference type="InterPro" id="IPR050644">
    <property type="entry name" value="PG_Glycine_Bridge_Synth"/>
</dbReference>
<evidence type="ECO:0000256" key="1">
    <source>
        <dbReference type="ARBA" id="ARBA00009943"/>
    </source>
</evidence>
<dbReference type="PROSITE" id="PS51191">
    <property type="entry name" value="FEMABX"/>
    <property type="match status" value="1"/>
</dbReference>
<evidence type="ECO:0000313" key="8">
    <source>
        <dbReference type="EMBL" id="KSW10512.1"/>
    </source>
</evidence>
<evidence type="ECO:0000256" key="5">
    <source>
        <dbReference type="ARBA" id="ARBA00023315"/>
    </source>
</evidence>
<keyword evidence="3" id="KW-0133">Cell shape</keyword>
<feature type="domain" description="BioF2-like acetyltransferase" evidence="7">
    <location>
        <begin position="157"/>
        <end position="289"/>
    </location>
</feature>
<dbReference type="GO" id="GO:0009252">
    <property type="term" value="P:peptidoglycan biosynthetic process"/>
    <property type="evidence" value="ECO:0007669"/>
    <property type="project" value="UniProtKB-KW"/>
</dbReference>
<dbReference type="Gene3D" id="3.40.630.30">
    <property type="match status" value="1"/>
</dbReference>
<evidence type="ECO:0000256" key="6">
    <source>
        <dbReference type="ARBA" id="ARBA00023316"/>
    </source>
</evidence>
<reference evidence="8 9" key="1">
    <citation type="submission" date="2015-10" db="EMBL/GenBank/DDBJ databases">
        <title>Draft Genome of Actinomyces odontolyticus subsp. actinosynbacter strain XH001.</title>
        <authorList>
            <person name="Mclean J.S."/>
            <person name="He X."/>
        </authorList>
    </citation>
    <scope>NUCLEOTIDE SEQUENCE [LARGE SCALE GENOMIC DNA]</scope>
    <source>
        <strain evidence="8 9">XH001</strain>
    </source>
</reference>
<keyword evidence="5" id="KW-0012">Acyltransferase</keyword>
<dbReference type="RefSeq" id="WP_060567382.1">
    <property type="nucleotide sequence ID" value="NZ_CP040006.1"/>
</dbReference>
<dbReference type="OrthoDB" id="3185680at2"/>
<sequence length="341" mass="38334">MTTTALVPISQEDKIAAVSGFQDRSLPIEQTCVWEAFEESQGHGVWGRYAWCEDDSKIAFITLYKYSVRGVHYLWAKWGPAWVKEASPEREAALRADLVREIKAKDKTVAFVRLHAIYQHPDLCMPLQTISYDRTVVIDTSGKTEEAILAAMPKAGKRSIRSGLKKGKAEGVTFHEDTANVDAVIDEYYAVMEETAKRDGFRPHPKEYYLSLLKTLGPKHARIFSMRDADGNILCWDFCLVEGIRAQAEYGASTEAGRRLRQPPVLDFLAAEFLARDGVREFDLMGAHSPRCPDLYSVGKYKSAFATHFTDVPGGWDMPIKKATYRALSAAKAVKDWRARS</sequence>
<dbReference type="GO" id="GO:0016755">
    <property type="term" value="F:aminoacyltransferase activity"/>
    <property type="evidence" value="ECO:0007669"/>
    <property type="project" value="InterPro"/>
</dbReference>
<dbReference type="InterPro" id="IPR016181">
    <property type="entry name" value="Acyl_CoA_acyltransferase"/>
</dbReference>
<evidence type="ECO:0000256" key="4">
    <source>
        <dbReference type="ARBA" id="ARBA00022984"/>
    </source>
</evidence>
<dbReference type="GO" id="GO:0071555">
    <property type="term" value="P:cell wall organization"/>
    <property type="evidence" value="ECO:0007669"/>
    <property type="project" value="UniProtKB-KW"/>
</dbReference>
<keyword evidence="4" id="KW-0573">Peptidoglycan synthesis</keyword>
<comment type="similarity">
    <text evidence="1">Belongs to the FemABX family.</text>
</comment>
<name>A0A0V8RQU0_9ACTO</name>
<evidence type="ECO:0000259" key="7">
    <source>
        <dbReference type="Pfam" id="PF13480"/>
    </source>
</evidence>
<evidence type="ECO:0000313" key="9">
    <source>
        <dbReference type="Proteomes" id="UP000054686"/>
    </source>
</evidence>
<accession>A0A0V8RQU0</accession>
<dbReference type="AlphaFoldDB" id="A0A0V8RQU0"/>
<protein>
    <submittedName>
        <fullName evidence="8">GNAT family acetyltransferase</fullName>
    </submittedName>
</protein>
<organism evidence="8 9">
    <name type="scientific">Schaalia odontolytica</name>
    <dbReference type="NCBI Taxonomy" id="1660"/>
    <lineage>
        <taxon>Bacteria</taxon>
        <taxon>Bacillati</taxon>
        <taxon>Actinomycetota</taxon>
        <taxon>Actinomycetes</taxon>
        <taxon>Actinomycetales</taxon>
        <taxon>Actinomycetaceae</taxon>
        <taxon>Schaalia</taxon>
    </lineage>
</organism>
<dbReference type="SUPFAM" id="SSF55729">
    <property type="entry name" value="Acyl-CoA N-acyltransferases (Nat)"/>
    <property type="match status" value="1"/>
</dbReference>
<gene>
    <name evidence="8" type="ORF">APY09_08375</name>
</gene>
<evidence type="ECO:0000256" key="2">
    <source>
        <dbReference type="ARBA" id="ARBA00022679"/>
    </source>
</evidence>